<proteinExistence type="predicted"/>
<organism evidence="3 4">
    <name type="scientific">Pelolinea submarina</name>
    <dbReference type="NCBI Taxonomy" id="913107"/>
    <lineage>
        <taxon>Bacteria</taxon>
        <taxon>Bacillati</taxon>
        <taxon>Chloroflexota</taxon>
        <taxon>Anaerolineae</taxon>
        <taxon>Anaerolineales</taxon>
        <taxon>Anaerolineaceae</taxon>
        <taxon>Pelolinea</taxon>
    </lineage>
</organism>
<name>A0A3E0A872_9CHLR</name>
<dbReference type="InterPro" id="IPR006626">
    <property type="entry name" value="PbH1"/>
</dbReference>
<dbReference type="Pfam" id="PF13229">
    <property type="entry name" value="Beta_helix"/>
    <property type="match status" value="2"/>
</dbReference>
<feature type="domain" description="Right handed beta helix" evidence="2">
    <location>
        <begin position="1511"/>
        <end position="1655"/>
    </location>
</feature>
<comment type="caution">
    <text evidence="3">The sequence shown here is derived from an EMBL/GenBank/DDBJ whole genome shotgun (WGS) entry which is preliminary data.</text>
</comment>
<dbReference type="InterPro" id="IPR012334">
    <property type="entry name" value="Pectin_lyas_fold"/>
</dbReference>
<dbReference type="EMBL" id="QUMS01000003">
    <property type="protein sequence ID" value="REG07097.1"/>
    <property type="molecule type" value="Genomic_DNA"/>
</dbReference>
<feature type="region of interest" description="Disordered" evidence="1">
    <location>
        <begin position="59"/>
        <end position="129"/>
    </location>
</feature>
<feature type="domain" description="Right handed beta helix" evidence="2">
    <location>
        <begin position="330"/>
        <end position="448"/>
    </location>
</feature>
<dbReference type="Gene3D" id="2.160.20.10">
    <property type="entry name" value="Single-stranded right-handed beta-helix, Pectin lyase-like"/>
    <property type="match status" value="3"/>
</dbReference>
<evidence type="ECO:0000313" key="4">
    <source>
        <dbReference type="Proteomes" id="UP000256388"/>
    </source>
</evidence>
<evidence type="ECO:0000259" key="2">
    <source>
        <dbReference type="Pfam" id="PF13229"/>
    </source>
</evidence>
<dbReference type="SMART" id="SM00710">
    <property type="entry name" value="PbH1"/>
    <property type="match status" value="31"/>
</dbReference>
<keyword evidence="4" id="KW-1185">Reference proteome</keyword>
<dbReference type="InterPro" id="IPR039448">
    <property type="entry name" value="Beta_helix"/>
</dbReference>
<reference evidence="3 4" key="1">
    <citation type="submission" date="2018-08" db="EMBL/GenBank/DDBJ databases">
        <title>Genomic Encyclopedia of Type Strains, Phase IV (KMG-IV): sequencing the most valuable type-strain genomes for metagenomic binning, comparative biology and taxonomic classification.</title>
        <authorList>
            <person name="Goeker M."/>
        </authorList>
    </citation>
    <scope>NUCLEOTIDE SEQUENCE [LARGE SCALE GENOMIC DNA]</scope>
    <source>
        <strain evidence="3 4">DSM 23923</strain>
    </source>
</reference>
<gene>
    <name evidence="3" type="ORF">DFR64_2301</name>
</gene>
<evidence type="ECO:0000256" key="1">
    <source>
        <dbReference type="SAM" id="MobiDB-lite"/>
    </source>
</evidence>
<dbReference type="Gene3D" id="2.60.120.380">
    <property type="match status" value="1"/>
</dbReference>
<dbReference type="InterPro" id="IPR011050">
    <property type="entry name" value="Pectin_lyase_fold/virulence"/>
</dbReference>
<sequence length="1675" mass="175482">MRMFQNGTWKGWTIILGFSLIFFLSMLLPHSVYADDSLPPDLPAETLEAEPVITDQLPETAQPDEGEIVQSPAGEDESGQTDTEENPAEDPEPIDGEDAADGQDGETEEAVSPEITEDALSDDAQGDTETDDVEIVIKNEDGETLNMASQEGQEVISSADPWWMVGTQKFAVVKTGGSCPDDSLCMFADDPITYALNYIDTYNLVPTDGILHVEADTYNEDVTIDGSSGNGNLAKLKGLVSDGTSGNTFINGNITISNTVLGFTLSGFTIDGYYVSLSNNVGILNLSDLNVSSPTSSGITVAIHNGAVNVDRVKSNNNANYGLNLDNRNGSGGVTVTNSEFSHNGSGIVGSYWAGVNINSNGLVTFNGVSASDNYGNGARISSAKGITIKNSVFSDNESAIGALSYGNGLYFNETTPNNHILLENVRADNNDIYGIYLINAGTVTLKNVSADANGLINDYDGIYIKNIAGTGTVTIYNSTSSNNGGSGFEVESYRNVNINGITALDNGLLGVNIDNCDYDSATGGCLGNGSVTISGNLPNISNNNGSSSNGIGFKILSSGNITLSSFQADGNYDGVYLVNGYTGRSGIVTLNVTYVPPAGEWVNSASGNDHYGIYIHSYGNIMVDKCVAEHNGYVGANINNDTGPAIKTITIKNSSFSFNAITGLIVSSKGNITIQDVDAHDNISARGISTNVGVGSGGYRIIGTKGNICDFSGNGETGIYINWSGTVTLSNIAATGNRLGASINNSYGEGKFVTITDADFSGSTNGSGLTINSKGAVTLTNVTSNDNTNGLGVDINNSGASKAQVVKITNGVFNSNASSYGLTLYSLGSVTLNSVQANLNGASGVLIDTCIYDGSIPGCKGSGNISIIGSDNKFNNNVNSGLYLILRGSVNLLNIVADNNGLNGLTVDNDYENSIGNVTLNASAGKTNSFSGNNSEGVYIQTHGNITLQHFMANNNNATSGTSGVWLDNSSGPANKKVVLAYAEINDNQLDGLYIKCTGPVTLTSVQVLRSSKHYWEIRDDTGDQIKDRLPYEAEYDEIWYFVGEVSQSIELLLSSDYFDPYLELFDANWVLLTADDNSGTGTVAQITYTLPTDGMYYVRVSSVVADEYGKYLLNMTGASQENGNYSSYMGVYIDNTFNNGTGNVTVTAPKGGYGLDVRDNNYSGVYITTKGNIAISGSTINYNGYRGANLSNENVDGKTVTLKDTSFDFNDYAGVSIQTKGVVNWINGGANYSRSGNGAIISNYGAGAYRPVSLSGLTFNGNATYGFNVQSIGAITLKNVGASNNLNDNGATLDNCMYSSGCTGVGNVTLSGTLGLSDFSGNKYSGLSVNSAGNISITNVNASDNELNSGLALYNNFLNGYGNILVKNSVKDAYNNISGNGNYGAEVYSLGTITLSNIMVKENGETGLYVNNTNSASAKNVTLSRIISADNEGNAGIDVYSKGVITLSYMEDRGNDSNGIRLSNTSAATPQAVIVTRTSIIGNASGYGLYIQSMGDVTLNNVSAQTSMYGAYIDNSSSPSAKVTVLGTLGQNTFSGNDVDGLTVLSNGNVNLTSIVADQNGRKGIFADAGGALTVTNLWTAKNGYQGLDLLAGLDATISNVQCFSNGATANEDGMMVRMGTEDGVVKILNSAFVGNYGSGIAVNGTFNVDLINTFYFGNDADNSGDLNFFNIP</sequence>
<dbReference type="SUPFAM" id="SSF51126">
    <property type="entry name" value="Pectin lyase-like"/>
    <property type="match status" value="5"/>
</dbReference>
<dbReference type="Proteomes" id="UP000256388">
    <property type="component" value="Unassembled WGS sequence"/>
</dbReference>
<feature type="compositionally biased region" description="Acidic residues" evidence="1">
    <location>
        <begin position="74"/>
        <end position="129"/>
    </location>
</feature>
<protein>
    <submittedName>
        <fullName evidence="3">Pre-peptidase</fullName>
    </submittedName>
</protein>
<accession>A0A3E0A872</accession>
<evidence type="ECO:0000313" key="3">
    <source>
        <dbReference type="EMBL" id="REG07097.1"/>
    </source>
</evidence>